<dbReference type="SUPFAM" id="SSF51182">
    <property type="entry name" value="RmlC-like cupins"/>
    <property type="match status" value="1"/>
</dbReference>
<sequence length="117" mass="12443">MPILYRANAKTEEGYPGIPRTILVDASHGAESLWVGHLEIEPGARVTTHIHPDTEEAMVIVEGTLEAVLGDEVVTLGPGDTVLAPAGVKHGFVNRSESKAALLASFPKTSFERLTAD</sequence>
<dbReference type="InterPro" id="IPR051610">
    <property type="entry name" value="GPI/OXD"/>
</dbReference>
<evidence type="ECO:0000256" key="1">
    <source>
        <dbReference type="ARBA" id="ARBA00022723"/>
    </source>
</evidence>
<dbReference type="InterPro" id="IPR011051">
    <property type="entry name" value="RmlC_Cupin_sf"/>
</dbReference>
<dbReference type="GO" id="GO:0046872">
    <property type="term" value="F:metal ion binding"/>
    <property type="evidence" value="ECO:0007669"/>
    <property type="project" value="UniProtKB-KW"/>
</dbReference>
<dbReference type="InterPro" id="IPR014710">
    <property type="entry name" value="RmlC-like_jellyroll"/>
</dbReference>
<evidence type="ECO:0000313" key="3">
    <source>
        <dbReference type="EMBL" id="SVB78547.1"/>
    </source>
</evidence>
<dbReference type="Gene3D" id="2.60.120.10">
    <property type="entry name" value="Jelly Rolls"/>
    <property type="match status" value="1"/>
</dbReference>
<dbReference type="PANTHER" id="PTHR35848:SF6">
    <property type="entry name" value="CUPIN TYPE-2 DOMAIN-CONTAINING PROTEIN"/>
    <property type="match status" value="1"/>
</dbReference>
<organism evidence="3">
    <name type="scientific">marine metagenome</name>
    <dbReference type="NCBI Taxonomy" id="408172"/>
    <lineage>
        <taxon>unclassified sequences</taxon>
        <taxon>metagenomes</taxon>
        <taxon>ecological metagenomes</taxon>
    </lineage>
</organism>
<dbReference type="InterPro" id="IPR013096">
    <property type="entry name" value="Cupin_2"/>
</dbReference>
<protein>
    <recommendedName>
        <fullName evidence="2">Cupin type-2 domain-containing protein</fullName>
    </recommendedName>
</protein>
<reference evidence="3" key="1">
    <citation type="submission" date="2018-05" db="EMBL/GenBank/DDBJ databases">
        <authorList>
            <person name="Lanie J.A."/>
            <person name="Ng W.-L."/>
            <person name="Kazmierczak K.M."/>
            <person name="Andrzejewski T.M."/>
            <person name="Davidsen T.M."/>
            <person name="Wayne K.J."/>
            <person name="Tettelin H."/>
            <person name="Glass J.I."/>
            <person name="Rusch D."/>
            <person name="Podicherti R."/>
            <person name="Tsui H.-C.T."/>
            <person name="Winkler M.E."/>
        </authorList>
    </citation>
    <scope>NUCLEOTIDE SEQUENCE</scope>
</reference>
<accession>A0A382GV28</accession>
<dbReference type="Pfam" id="PF07883">
    <property type="entry name" value="Cupin_2"/>
    <property type="match status" value="1"/>
</dbReference>
<keyword evidence="1" id="KW-0479">Metal-binding</keyword>
<dbReference type="EMBL" id="UINC01057426">
    <property type="protein sequence ID" value="SVB78547.1"/>
    <property type="molecule type" value="Genomic_DNA"/>
</dbReference>
<feature type="domain" description="Cupin type-2" evidence="2">
    <location>
        <begin position="37"/>
        <end position="104"/>
    </location>
</feature>
<proteinExistence type="predicted"/>
<dbReference type="AlphaFoldDB" id="A0A382GV28"/>
<gene>
    <name evidence="3" type="ORF">METZ01_LOCUS231401</name>
</gene>
<evidence type="ECO:0000259" key="2">
    <source>
        <dbReference type="Pfam" id="PF07883"/>
    </source>
</evidence>
<dbReference type="PANTHER" id="PTHR35848">
    <property type="entry name" value="OXALATE-BINDING PROTEIN"/>
    <property type="match status" value="1"/>
</dbReference>
<name>A0A382GV28_9ZZZZ</name>